<feature type="transmembrane region" description="Helical" evidence="1">
    <location>
        <begin position="346"/>
        <end position="368"/>
    </location>
</feature>
<feature type="transmembrane region" description="Helical" evidence="1">
    <location>
        <begin position="283"/>
        <end position="304"/>
    </location>
</feature>
<feature type="transmembrane region" description="Helical" evidence="1">
    <location>
        <begin position="98"/>
        <end position="118"/>
    </location>
</feature>
<dbReference type="EMBL" id="PGTN01000022">
    <property type="protein sequence ID" value="PJF48175.1"/>
    <property type="molecule type" value="Genomic_DNA"/>
</dbReference>
<sequence length="673" mass="73214">MAFAFRMHGLEHVRQNYDRAYPHGLGLFIRQAVAEGHFDQLPAVSLLASINLPNPAGASYFYALLTAIEPSAYVATALNAMLGAPVAAIAFDLARRLFGGWSASVAGSLAGVSLWAAWVARGAWLQGPLEAMSALALWLAMNGLARGKPKHLFAAFAWAAACLQTYLVAAGLLAQLVVATFIGALSLRSLGRWSTGLRRAAVAGAAVGVLSVLVYAGAVISARTALTAVVNNPHAFNEETRAGRLNLDPINHALRIVSGRDFENTFVEPDTPLFEARDRWSDARAALIDALLWIGLGLLAIQAVSRSGSDPARTTLISRLALGWFVLPVLATFLIANAVMRDWKVHVFYLLLTSPMPYALAGAPLALLERAARHATRKTRYAILALALTVAMVAVALPWWNAHGEAEATTRFPYHHDGLYSLPLFWQMRLAERWRALGCVTLHAQEDARWLASLLGDARPARAEEIHIKGASSIWQVRPEGGECALLMAESPAPARAEAFPMPIPGQKRTDRTPVVPMLYRALPLESALRPSEGTFIVNLGEGWRLLGLQTPAAAHPGEMITVTHDWRVGLPPAEPYGSWYFAPFVKLFAPDGRMIVQVDDAPAILGYRWRAGHVQTSAVRFALPADLPPGQYALEMSLFDPNQKKNAVYFDPKQPGTPVVTIRHVLWVRQVR</sequence>
<proteinExistence type="predicted"/>
<organism evidence="2 3">
    <name type="scientific">Candidatus Thermofonsia Clade 3 bacterium</name>
    <dbReference type="NCBI Taxonomy" id="2364212"/>
    <lineage>
        <taxon>Bacteria</taxon>
        <taxon>Bacillati</taxon>
        <taxon>Chloroflexota</taxon>
        <taxon>Candidatus Thermofontia</taxon>
        <taxon>Candidatus Thermofonsia Clade 3</taxon>
    </lineage>
</organism>
<evidence type="ECO:0008006" key="4">
    <source>
        <dbReference type="Google" id="ProtNLM"/>
    </source>
</evidence>
<gene>
    <name evidence="2" type="ORF">CUN48_04960</name>
</gene>
<name>A0A2M8QED6_9CHLR</name>
<feature type="transmembrane region" description="Helical" evidence="1">
    <location>
        <begin position="173"/>
        <end position="190"/>
    </location>
</feature>
<evidence type="ECO:0000313" key="2">
    <source>
        <dbReference type="EMBL" id="PJF48175.1"/>
    </source>
</evidence>
<dbReference type="AlphaFoldDB" id="A0A2M8QED6"/>
<keyword evidence="1" id="KW-0472">Membrane</keyword>
<feature type="transmembrane region" description="Helical" evidence="1">
    <location>
        <begin position="380"/>
        <end position="400"/>
    </location>
</feature>
<accession>A0A2M8QED6</accession>
<reference evidence="2 3" key="1">
    <citation type="submission" date="2017-11" db="EMBL/GenBank/DDBJ databases">
        <title>Evolution of Phototrophy in the Chloroflexi Phylum Driven by Horizontal Gene Transfer.</title>
        <authorList>
            <person name="Ward L.M."/>
            <person name="Hemp J."/>
            <person name="Shih P.M."/>
            <person name="Mcglynn S.E."/>
            <person name="Fischer W."/>
        </authorList>
    </citation>
    <scope>NUCLEOTIDE SEQUENCE [LARGE SCALE GENOMIC DNA]</scope>
    <source>
        <strain evidence="2">JP3_7</strain>
    </source>
</reference>
<protein>
    <recommendedName>
        <fullName evidence="4">Glycosyltransferase RgtA/B/C/D-like domain-containing protein</fullName>
    </recommendedName>
</protein>
<keyword evidence="1" id="KW-0812">Transmembrane</keyword>
<feature type="transmembrane region" description="Helical" evidence="1">
    <location>
        <begin position="72"/>
        <end position="91"/>
    </location>
</feature>
<dbReference type="Proteomes" id="UP000230790">
    <property type="component" value="Unassembled WGS sequence"/>
</dbReference>
<feature type="transmembrane region" description="Helical" evidence="1">
    <location>
        <begin position="316"/>
        <end position="340"/>
    </location>
</feature>
<evidence type="ECO:0000256" key="1">
    <source>
        <dbReference type="SAM" id="Phobius"/>
    </source>
</evidence>
<comment type="caution">
    <text evidence="2">The sequence shown here is derived from an EMBL/GenBank/DDBJ whole genome shotgun (WGS) entry which is preliminary data.</text>
</comment>
<keyword evidence="1" id="KW-1133">Transmembrane helix</keyword>
<evidence type="ECO:0000313" key="3">
    <source>
        <dbReference type="Proteomes" id="UP000230790"/>
    </source>
</evidence>
<feature type="transmembrane region" description="Helical" evidence="1">
    <location>
        <begin position="202"/>
        <end position="222"/>
    </location>
</feature>